<reference evidence="1" key="1">
    <citation type="submission" date="2021-01" db="EMBL/GenBank/DDBJ databases">
        <authorList>
            <person name="Corre E."/>
            <person name="Pelletier E."/>
            <person name="Niang G."/>
            <person name="Scheremetjew M."/>
            <person name="Finn R."/>
            <person name="Kale V."/>
            <person name="Holt S."/>
            <person name="Cochrane G."/>
            <person name="Meng A."/>
            <person name="Brown T."/>
            <person name="Cohen L."/>
        </authorList>
    </citation>
    <scope>NUCLEOTIDE SEQUENCE</scope>
    <source>
        <strain evidence="1">CCAP1064/1</strain>
    </source>
</reference>
<protein>
    <submittedName>
        <fullName evidence="1">Uncharacterized protein</fullName>
    </submittedName>
</protein>
<name>A0A7S0GIC4_9STRA</name>
<gene>
    <name evidence="1" type="ORF">PINE0816_LOCUS15478</name>
</gene>
<dbReference type="EMBL" id="HBEL01033010">
    <property type="protein sequence ID" value="CAD8419343.1"/>
    <property type="molecule type" value="Transcribed_RNA"/>
</dbReference>
<organism evidence="1">
    <name type="scientific">Proboscia inermis</name>
    <dbReference type="NCBI Taxonomy" id="420281"/>
    <lineage>
        <taxon>Eukaryota</taxon>
        <taxon>Sar</taxon>
        <taxon>Stramenopiles</taxon>
        <taxon>Ochrophyta</taxon>
        <taxon>Bacillariophyta</taxon>
        <taxon>Coscinodiscophyceae</taxon>
        <taxon>Rhizosoleniophycidae</taxon>
        <taxon>Rhizosoleniales</taxon>
        <taxon>Rhizosoleniaceae</taxon>
        <taxon>Proboscia</taxon>
    </lineage>
</organism>
<dbReference type="AlphaFoldDB" id="A0A7S0GIC4"/>
<accession>A0A7S0GIC4</accession>
<evidence type="ECO:0000313" key="1">
    <source>
        <dbReference type="EMBL" id="CAD8419343.1"/>
    </source>
</evidence>
<sequence length="147" mass="16915">MKKLFRSKTLDALSLDVAEEDLFRTELKRVKKRKGSGIMEDGSSSYHPKHIFRMAFPHIYTNEKVDERLRESSKSYSTVGQIIQAAKEMGLMGQGISSSSPASDVSNNNSIRPEILPEILELSWPPEGRLIERDCTCEMWDRIRYQY</sequence>
<proteinExistence type="predicted"/>